<evidence type="ECO:0000256" key="1">
    <source>
        <dbReference type="ARBA" id="ARBA00004173"/>
    </source>
</evidence>
<evidence type="ECO:0000313" key="9">
    <source>
        <dbReference type="EMBL" id="PNS14529.1"/>
    </source>
</evidence>
<feature type="region of interest" description="Disordered" evidence="6">
    <location>
        <begin position="28"/>
        <end position="51"/>
    </location>
</feature>
<keyword evidence="10" id="KW-1185">Reference proteome</keyword>
<dbReference type="FunCoup" id="A0A2K1QI30">
    <property type="interactions" value="49"/>
</dbReference>
<feature type="coiled-coil region" evidence="5">
    <location>
        <begin position="146"/>
        <end position="173"/>
    </location>
</feature>
<feature type="compositionally biased region" description="Low complexity" evidence="6">
    <location>
        <begin position="30"/>
        <end position="50"/>
    </location>
</feature>
<evidence type="ECO:0000256" key="6">
    <source>
        <dbReference type="SAM" id="MobiDB-lite"/>
    </source>
</evidence>
<evidence type="ECO:0000256" key="5">
    <source>
        <dbReference type="SAM" id="Coils"/>
    </source>
</evidence>
<proteinExistence type="predicted"/>
<feature type="domain" description="HIG1" evidence="8">
    <location>
        <begin position="147"/>
        <end position="238"/>
    </location>
</feature>
<feature type="transmembrane region" description="Helical" evidence="7">
    <location>
        <begin position="109"/>
        <end position="128"/>
    </location>
</feature>
<dbReference type="PANTHER" id="PTHR28018:SF3">
    <property type="entry name" value="RESPIRATORY SUPERCOMPLEX FACTOR 2, MITOCHONDRIAL"/>
    <property type="match status" value="1"/>
</dbReference>
<feature type="region of interest" description="Disordered" evidence="6">
    <location>
        <begin position="277"/>
        <end position="321"/>
    </location>
</feature>
<dbReference type="GO" id="GO:0005739">
    <property type="term" value="C:mitochondrion"/>
    <property type="evidence" value="ECO:0007669"/>
    <property type="project" value="UniProtKB-SubCell"/>
</dbReference>
<name>A0A2K1QI30_9PEZI</name>
<dbReference type="InterPro" id="IPR007667">
    <property type="entry name" value="Hypoxia_induced_domain"/>
</dbReference>
<gene>
    <name evidence="9" type="ORF">CAC42_3815</name>
</gene>
<dbReference type="PANTHER" id="PTHR28018">
    <property type="entry name" value="RESPIRATORY SUPERCOMPLEX FACTOR 2, MITOCHONDRIAL"/>
    <property type="match status" value="1"/>
</dbReference>
<dbReference type="Proteomes" id="UP000243797">
    <property type="component" value="Unassembled WGS sequence"/>
</dbReference>
<dbReference type="EMBL" id="NKHZ01000086">
    <property type="protein sequence ID" value="PNS14529.1"/>
    <property type="molecule type" value="Genomic_DNA"/>
</dbReference>
<keyword evidence="4 7" id="KW-0472">Membrane</keyword>
<dbReference type="OrthoDB" id="1915122at2759"/>
<keyword evidence="2 7" id="KW-0812">Transmembrane</keyword>
<dbReference type="STRING" id="2082308.A0A2K1QI30"/>
<comment type="caution">
    <text evidence="9">The sequence shown here is derived from an EMBL/GenBank/DDBJ whole genome shotgun (WGS) entry which is preliminary data.</text>
</comment>
<dbReference type="PROSITE" id="PS51503">
    <property type="entry name" value="HIG1"/>
    <property type="match status" value="1"/>
</dbReference>
<comment type="subcellular location">
    <subcellularLocation>
        <location evidence="1">Mitochondrion</location>
    </subcellularLocation>
</comment>
<accession>A0A2K1QI30</accession>
<keyword evidence="5" id="KW-0175">Coiled coil</keyword>
<keyword evidence="3 7" id="KW-1133">Transmembrane helix</keyword>
<feature type="transmembrane region" description="Helical" evidence="7">
    <location>
        <begin position="175"/>
        <end position="198"/>
    </location>
</feature>
<feature type="compositionally biased region" description="Basic and acidic residues" evidence="6">
    <location>
        <begin position="304"/>
        <end position="315"/>
    </location>
</feature>
<evidence type="ECO:0000259" key="8">
    <source>
        <dbReference type="PROSITE" id="PS51503"/>
    </source>
</evidence>
<organism evidence="9 10">
    <name type="scientific">Sphaceloma murrayae</name>
    <dbReference type="NCBI Taxonomy" id="2082308"/>
    <lineage>
        <taxon>Eukaryota</taxon>
        <taxon>Fungi</taxon>
        <taxon>Dikarya</taxon>
        <taxon>Ascomycota</taxon>
        <taxon>Pezizomycotina</taxon>
        <taxon>Dothideomycetes</taxon>
        <taxon>Dothideomycetidae</taxon>
        <taxon>Myriangiales</taxon>
        <taxon>Elsinoaceae</taxon>
        <taxon>Sphaceloma</taxon>
    </lineage>
</organism>
<protein>
    <recommendedName>
        <fullName evidence="8">HIG1 domain-containing protein</fullName>
    </recommendedName>
</protein>
<evidence type="ECO:0000256" key="4">
    <source>
        <dbReference type="ARBA" id="ARBA00023136"/>
    </source>
</evidence>
<feature type="transmembrane region" description="Helical" evidence="7">
    <location>
        <begin position="210"/>
        <end position="228"/>
    </location>
</feature>
<dbReference type="GO" id="GO:0033617">
    <property type="term" value="P:mitochondrial respiratory chain complex IV assembly"/>
    <property type="evidence" value="ECO:0007669"/>
    <property type="project" value="TreeGrafter"/>
</dbReference>
<evidence type="ECO:0000256" key="3">
    <source>
        <dbReference type="ARBA" id="ARBA00022989"/>
    </source>
</evidence>
<dbReference type="AlphaFoldDB" id="A0A2K1QI30"/>
<sequence length="321" mass="35585">MSEQALISTSLSSVVCFAIDNLSLSSSPANTLPSLPRPSSRSPDTTTPNSRHLTLKDLKMKILTKEEEADHYNATLRGGISGGVIGTAAGSAGVFLAGRRYPAFRSLTLPFRAFLIASTGTFSAIIAADRYSRQYEQARHPETKYADEASQQRDALEAQKSAAQRAKEWASENRYSIVFGSWVLSMGTALGIVGRSPYLSGQQKLVQARVYAQGLTLAVVIASLALEGKDINQGKGRWETVKVLDPRDPEHKHLIEKKVHHERYTGEDQWMDMVEAEEQRIKEREKAVKQQEEQDRKKGKKVHHEQASDRGEAKPKSQNLP</sequence>
<feature type="compositionally biased region" description="Basic and acidic residues" evidence="6">
    <location>
        <begin position="277"/>
        <end position="296"/>
    </location>
</feature>
<evidence type="ECO:0000313" key="10">
    <source>
        <dbReference type="Proteomes" id="UP000243797"/>
    </source>
</evidence>
<reference evidence="9 10" key="1">
    <citation type="submission" date="2017-06" db="EMBL/GenBank/DDBJ databases">
        <title>Draft genome sequence of a variant of Elsinoe murrayae.</title>
        <authorList>
            <person name="Cheng Q."/>
        </authorList>
    </citation>
    <scope>NUCLEOTIDE SEQUENCE [LARGE SCALE GENOMIC DNA]</scope>
    <source>
        <strain evidence="9 10">CQ-2017a</strain>
    </source>
</reference>
<dbReference type="InterPro" id="IPR040153">
    <property type="entry name" value="Rcf2"/>
</dbReference>
<evidence type="ECO:0000256" key="2">
    <source>
        <dbReference type="ARBA" id="ARBA00022692"/>
    </source>
</evidence>
<dbReference type="InParanoid" id="A0A2K1QI30"/>
<evidence type="ECO:0000256" key="7">
    <source>
        <dbReference type="SAM" id="Phobius"/>
    </source>
</evidence>
<dbReference type="Pfam" id="PF04588">
    <property type="entry name" value="HIG_1_N"/>
    <property type="match status" value="1"/>
</dbReference>